<accession>A0A7X1PLX2</accession>
<comment type="caution">
    <text evidence="11">The sequence shown here is derived from an EMBL/GenBank/DDBJ whole genome shotgun (WGS) entry which is preliminary data.</text>
</comment>
<dbReference type="GO" id="GO:0005886">
    <property type="term" value="C:plasma membrane"/>
    <property type="evidence" value="ECO:0007669"/>
    <property type="project" value="UniProtKB-SubCell"/>
</dbReference>
<evidence type="ECO:0000256" key="6">
    <source>
        <dbReference type="ARBA" id="ARBA00022692"/>
    </source>
</evidence>
<dbReference type="GO" id="GO:0009276">
    <property type="term" value="C:Gram-negative-bacterium-type cell wall"/>
    <property type="evidence" value="ECO:0007669"/>
    <property type="project" value="InterPro"/>
</dbReference>
<keyword evidence="5" id="KW-0997">Cell inner membrane</keyword>
<proteinExistence type="inferred from homology"/>
<sequence>MSRLRIVLPSLAELGQAGYPVQHPVDFARLDRHGRVSASGCCPLEQLGAMGKGAKPLPVECFLHPQDSLLTSIELPQLPPARIKAAVACAAQALILGPIELMHIAHGPREADGQVALGWLPLEQLQALGRWLEQAGLKLQGLYPAPYALAVPAPGQLNLCAVDGLLVLRHGLALGSVQPLLAPDADGALPASLEQLRGTAGELAWIGDQAPAGIAQQPAEQRWNGAVPAWSLHAGALPGRVAAKGWGRALGCCALALAVWVLGLNLYAAREADQGQRLKTQMNQRVRQVFPELPVVLNPLQQARQQLEARQSGSTGDPAQGFASLLQQAASAMPFMVGSVQSLSYAQERLQLEMLPDAPRVTDDSWQGALTQAGYSVQREANGWTLAPAGARSADAMEAPEGDDDE</sequence>
<name>A0A7X1PLX2_9PSED</name>
<dbReference type="RefSeq" id="WP_152898055.1">
    <property type="nucleotide sequence ID" value="NZ_WHUV01000002.1"/>
</dbReference>
<keyword evidence="3" id="KW-0813">Transport</keyword>
<evidence type="ECO:0000256" key="4">
    <source>
        <dbReference type="ARBA" id="ARBA00022475"/>
    </source>
</evidence>
<comment type="subcellular location">
    <subcellularLocation>
        <location evidence="1">Cell inner membrane</location>
    </subcellularLocation>
</comment>
<comment type="similarity">
    <text evidence="2">Belongs to the GSP L family.</text>
</comment>
<evidence type="ECO:0000313" key="12">
    <source>
        <dbReference type="Proteomes" id="UP000486534"/>
    </source>
</evidence>
<dbReference type="SUPFAM" id="SSF53067">
    <property type="entry name" value="Actin-like ATPase domain"/>
    <property type="match status" value="1"/>
</dbReference>
<keyword evidence="7" id="KW-0653">Protein transport</keyword>
<protein>
    <submittedName>
        <fullName evidence="11">Type II secretion system protein GspL</fullName>
    </submittedName>
</protein>
<dbReference type="AlphaFoldDB" id="A0A7X1PLX2"/>
<dbReference type="GO" id="GO:0015628">
    <property type="term" value="P:protein secretion by the type II secretion system"/>
    <property type="evidence" value="ECO:0007669"/>
    <property type="project" value="InterPro"/>
</dbReference>
<feature type="domain" description="GspL periplasmic" evidence="10">
    <location>
        <begin position="246"/>
        <end position="369"/>
    </location>
</feature>
<evidence type="ECO:0000259" key="10">
    <source>
        <dbReference type="Pfam" id="PF12693"/>
    </source>
</evidence>
<evidence type="ECO:0000256" key="7">
    <source>
        <dbReference type="ARBA" id="ARBA00022927"/>
    </source>
</evidence>
<dbReference type="NCBIfam" id="TIGR01709">
    <property type="entry name" value="typeII_sec_gspL"/>
    <property type="match status" value="1"/>
</dbReference>
<keyword evidence="8" id="KW-1133">Transmembrane helix</keyword>
<evidence type="ECO:0000313" key="11">
    <source>
        <dbReference type="EMBL" id="MQA54649.1"/>
    </source>
</evidence>
<dbReference type="GO" id="GO:0015627">
    <property type="term" value="C:type II protein secretion system complex"/>
    <property type="evidence" value="ECO:0007669"/>
    <property type="project" value="InterPro"/>
</dbReference>
<dbReference type="InterPro" id="IPR043129">
    <property type="entry name" value="ATPase_NBD"/>
</dbReference>
<evidence type="ECO:0000256" key="2">
    <source>
        <dbReference type="ARBA" id="ARBA00005318"/>
    </source>
</evidence>
<dbReference type="InterPro" id="IPR025691">
    <property type="entry name" value="GspL_pp_dom"/>
</dbReference>
<dbReference type="InterPro" id="IPR007812">
    <property type="entry name" value="T2SS_protein-GspL"/>
</dbReference>
<evidence type="ECO:0000256" key="9">
    <source>
        <dbReference type="ARBA" id="ARBA00023136"/>
    </source>
</evidence>
<gene>
    <name evidence="11" type="primary">gspL</name>
    <name evidence="11" type="ORF">GDH07_15135</name>
</gene>
<dbReference type="EMBL" id="WHUV01000002">
    <property type="protein sequence ID" value="MQA54649.1"/>
    <property type="molecule type" value="Genomic_DNA"/>
</dbReference>
<keyword evidence="9" id="KW-0472">Membrane</keyword>
<evidence type="ECO:0000256" key="1">
    <source>
        <dbReference type="ARBA" id="ARBA00004533"/>
    </source>
</evidence>
<reference evidence="11 12" key="1">
    <citation type="submission" date="2019-10" db="EMBL/GenBank/DDBJ databases">
        <title>Pseudomonas dajingensis sp. nov., isolated from the profound head ulcers of farmed Murray cod (Maccullochella peelii peelii).</title>
        <authorList>
            <person name="Liu Y."/>
        </authorList>
    </citation>
    <scope>NUCLEOTIDE SEQUENCE [LARGE SCALE GENOMIC DNA]</scope>
    <source>
        <strain evidence="11 12">MC042</strain>
    </source>
</reference>
<dbReference type="Pfam" id="PF12693">
    <property type="entry name" value="GspL_C"/>
    <property type="match status" value="1"/>
</dbReference>
<evidence type="ECO:0000256" key="5">
    <source>
        <dbReference type="ARBA" id="ARBA00022519"/>
    </source>
</evidence>
<keyword evidence="6" id="KW-0812">Transmembrane</keyword>
<evidence type="ECO:0000256" key="3">
    <source>
        <dbReference type="ARBA" id="ARBA00022448"/>
    </source>
</evidence>
<keyword evidence="4" id="KW-1003">Cell membrane</keyword>
<dbReference type="Proteomes" id="UP000486534">
    <property type="component" value="Unassembled WGS sequence"/>
</dbReference>
<organism evidence="11 12">
    <name type="scientific">Pseudomonas piscis</name>
    <dbReference type="NCBI Taxonomy" id="2614538"/>
    <lineage>
        <taxon>Bacteria</taxon>
        <taxon>Pseudomonadati</taxon>
        <taxon>Pseudomonadota</taxon>
        <taxon>Gammaproteobacteria</taxon>
        <taxon>Pseudomonadales</taxon>
        <taxon>Pseudomonadaceae</taxon>
        <taxon>Pseudomonas</taxon>
    </lineage>
</organism>
<evidence type="ECO:0000256" key="8">
    <source>
        <dbReference type="ARBA" id="ARBA00022989"/>
    </source>
</evidence>
<dbReference type="Gene3D" id="3.30.420.380">
    <property type="match status" value="1"/>
</dbReference>